<dbReference type="AlphaFoldDB" id="A0A1X2G7W3"/>
<name>A0A1X2G7W3_9FUNG</name>
<sequence>MAPPQSWNSYLHEHGIIATPPTIDYWKLCIAGGDGCNDAFVSPTLPTGRERHMMPNANDMHLSLLEGSA</sequence>
<accession>A0A1X2G7W3</accession>
<evidence type="ECO:0000313" key="2">
    <source>
        <dbReference type="Proteomes" id="UP000242146"/>
    </source>
</evidence>
<keyword evidence="2" id="KW-1185">Reference proteome</keyword>
<comment type="caution">
    <text evidence="1">The sequence shown here is derived from an EMBL/GenBank/DDBJ whole genome shotgun (WGS) entry which is preliminary data.</text>
</comment>
<dbReference type="EMBL" id="MCGT01000034">
    <property type="protein sequence ID" value="ORX47253.1"/>
    <property type="molecule type" value="Genomic_DNA"/>
</dbReference>
<organism evidence="1 2">
    <name type="scientific">Hesseltinella vesiculosa</name>
    <dbReference type="NCBI Taxonomy" id="101127"/>
    <lineage>
        <taxon>Eukaryota</taxon>
        <taxon>Fungi</taxon>
        <taxon>Fungi incertae sedis</taxon>
        <taxon>Mucoromycota</taxon>
        <taxon>Mucoromycotina</taxon>
        <taxon>Mucoromycetes</taxon>
        <taxon>Mucorales</taxon>
        <taxon>Cunninghamellaceae</taxon>
        <taxon>Hesseltinella</taxon>
    </lineage>
</organism>
<protein>
    <submittedName>
        <fullName evidence="1">Uncharacterized protein</fullName>
    </submittedName>
</protein>
<reference evidence="1 2" key="1">
    <citation type="submission" date="2016-07" db="EMBL/GenBank/DDBJ databases">
        <title>Pervasive Adenine N6-methylation of Active Genes in Fungi.</title>
        <authorList>
            <consortium name="DOE Joint Genome Institute"/>
            <person name="Mondo S.J."/>
            <person name="Dannebaum R.O."/>
            <person name="Kuo R.C."/>
            <person name="Labutti K."/>
            <person name="Haridas S."/>
            <person name="Kuo A."/>
            <person name="Salamov A."/>
            <person name="Ahrendt S.R."/>
            <person name="Lipzen A."/>
            <person name="Sullivan W."/>
            <person name="Andreopoulos W.B."/>
            <person name="Clum A."/>
            <person name="Lindquist E."/>
            <person name="Daum C."/>
            <person name="Ramamoorthy G.K."/>
            <person name="Gryganskyi A."/>
            <person name="Culley D."/>
            <person name="Magnuson J.K."/>
            <person name="James T.Y."/>
            <person name="O'Malley M.A."/>
            <person name="Stajich J.E."/>
            <person name="Spatafora J.W."/>
            <person name="Visel A."/>
            <person name="Grigoriev I.V."/>
        </authorList>
    </citation>
    <scope>NUCLEOTIDE SEQUENCE [LARGE SCALE GENOMIC DNA]</scope>
    <source>
        <strain evidence="1 2">NRRL 3301</strain>
    </source>
</reference>
<evidence type="ECO:0000313" key="1">
    <source>
        <dbReference type="EMBL" id="ORX47253.1"/>
    </source>
</evidence>
<proteinExistence type="predicted"/>
<dbReference type="Proteomes" id="UP000242146">
    <property type="component" value="Unassembled WGS sequence"/>
</dbReference>
<gene>
    <name evidence="1" type="ORF">DM01DRAFT_1377357</name>
</gene>